<reference evidence="2" key="1">
    <citation type="journal article" date="2014" name="Proc. Natl. Acad. Sci. U.S.A.">
        <title>Extensive sampling of basidiomycete genomes demonstrates inadequacy of the white-rot/brown-rot paradigm for wood decay fungi.</title>
        <authorList>
            <person name="Riley R."/>
            <person name="Salamov A.A."/>
            <person name="Brown D.W."/>
            <person name="Nagy L.G."/>
            <person name="Floudas D."/>
            <person name="Held B.W."/>
            <person name="Levasseur A."/>
            <person name="Lombard V."/>
            <person name="Morin E."/>
            <person name="Otillar R."/>
            <person name="Lindquist E.A."/>
            <person name="Sun H."/>
            <person name="LaButti K.M."/>
            <person name="Schmutz J."/>
            <person name="Jabbour D."/>
            <person name="Luo H."/>
            <person name="Baker S.E."/>
            <person name="Pisabarro A.G."/>
            <person name="Walton J.D."/>
            <person name="Blanchette R.A."/>
            <person name="Henrissat B."/>
            <person name="Martin F."/>
            <person name="Cullen D."/>
            <person name="Hibbett D.S."/>
            <person name="Grigoriev I.V."/>
        </authorList>
    </citation>
    <scope>NUCLEOTIDE SEQUENCE [LARGE SCALE GENOMIC DNA]</scope>
    <source>
        <strain evidence="2">PC15</strain>
    </source>
</reference>
<sequence>MALSDTSGYCEACAAHKKTLRRLYNGITFTMICEECFEAGGYRVKTGSSRQDHRRLVLAEPDLRLRYACWHAHLGCSARTNDLSALENHAKSCKFTSVVTCTRCWQAVPVADYEDHKDGSKGVLRI</sequence>
<evidence type="ECO:0000313" key="1">
    <source>
        <dbReference type="EMBL" id="KDQ33832.1"/>
    </source>
</evidence>
<evidence type="ECO:0000313" key="2">
    <source>
        <dbReference type="Proteomes" id="UP000027073"/>
    </source>
</evidence>
<dbReference type="OrthoDB" id="10323061at2759"/>
<gene>
    <name evidence="1" type="ORF">PLEOSDRAFT_1069652</name>
</gene>
<organism evidence="1 2">
    <name type="scientific">Pleurotus ostreatus (strain PC15)</name>
    <name type="common">Oyster mushroom</name>
    <dbReference type="NCBI Taxonomy" id="1137138"/>
    <lineage>
        <taxon>Eukaryota</taxon>
        <taxon>Fungi</taxon>
        <taxon>Dikarya</taxon>
        <taxon>Basidiomycota</taxon>
        <taxon>Agaricomycotina</taxon>
        <taxon>Agaricomycetes</taxon>
        <taxon>Agaricomycetidae</taxon>
        <taxon>Agaricales</taxon>
        <taxon>Pleurotineae</taxon>
        <taxon>Pleurotaceae</taxon>
        <taxon>Pleurotus</taxon>
    </lineage>
</organism>
<dbReference type="HOGENOM" id="CLU_1982489_0_0_1"/>
<name>A0A067PBS2_PLEO1</name>
<dbReference type="Proteomes" id="UP000027073">
    <property type="component" value="Unassembled WGS sequence"/>
</dbReference>
<dbReference type="AlphaFoldDB" id="A0A067PBS2"/>
<dbReference type="EMBL" id="KL198004">
    <property type="protein sequence ID" value="KDQ33832.1"/>
    <property type="molecule type" value="Genomic_DNA"/>
</dbReference>
<proteinExistence type="predicted"/>
<dbReference type="InParanoid" id="A0A067PBS2"/>
<accession>A0A067PBS2</accession>
<protein>
    <submittedName>
        <fullName evidence="1">Uncharacterized protein</fullName>
    </submittedName>
</protein>
<dbReference type="VEuPathDB" id="FungiDB:PLEOSDRAFT_1069652"/>